<comment type="subcellular location">
    <subcellularLocation>
        <location evidence="1 11">Nucleus</location>
    </subcellularLocation>
</comment>
<dbReference type="InterPro" id="IPR001965">
    <property type="entry name" value="Znf_PHD"/>
</dbReference>
<dbReference type="SUPFAM" id="SSF57903">
    <property type="entry name" value="FYVE/PHD zinc finger"/>
    <property type="match status" value="1"/>
</dbReference>
<dbReference type="STRING" id="857340.A0A086TH01"/>
<dbReference type="InterPro" id="IPR028651">
    <property type="entry name" value="ING_fam"/>
</dbReference>
<dbReference type="PROSITE" id="PS50016">
    <property type="entry name" value="ZF_PHD_2"/>
    <property type="match status" value="1"/>
</dbReference>
<feature type="binding site" evidence="9">
    <location>
        <position position="637"/>
    </location>
    <ligand>
        <name>Zn(2+)</name>
        <dbReference type="ChEBI" id="CHEBI:29105"/>
        <label>1</label>
    </ligand>
</feature>
<feature type="compositionally biased region" description="Polar residues" evidence="12">
    <location>
        <begin position="540"/>
        <end position="553"/>
    </location>
</feature>
<dbReference type="CDD" id="cd15505">
    <property type="entry name" value="PHD_ING"/>
    <property type="match status" value="1"/>
</dbReference>
<dbReference type="OrthoDB" id="4173905at2759"/>
<feature type="binding site" evidence="9">
    <location>
        <position position="626"/>
    </location>
    <ligand>
        <name>Zn(2+)</name>
        <dbReference type="ChEBI" id="CHEBI:29105"/>
        <label>2</label>
    </ligand>
</feature>
<feature type="compositionally biased region" description="Basic and acidic residues" evidence="12">
    <location>
        <begin position="282"/>
        <end position="302"/>
    </location>
</feature>
<evidence type="ECO:0000256" key="1">
    <source>
        <dbReference type="ARBA" id="ARBA00004123"/>
    </source>
</evidence>
<dbReference type="GO" id="GO:0006355">
    <property type="term" value="P:regulation of DNA-templated transcription"/>
    <property type="evidence" value="ECO:0007669"/>
    <property type="project" value="TreeGrafter"/>
</dbReference>
<dbReference type="InterPro" id="IPR013083">
    <property type="entry name" value="Znf_RING/FYVE/PHD"/>
</dbReference>
<evidence type="ECO:0000256" key="9">
    <source>
        <dbReference type="PIRSR" id="PIRSR628651-51"/>
    </source>
</evidence>
<feature type="binding site" evidence="9">
    <location>
        <position position="631"/>
    </location>
    <ligand>
        <name>Zn(2+)</name>
        <dbReference type="ChEBI" id="CHEBI:29105"/>
        <label>2</label>
    </ligand>
</feature>
<feature type="compositionally biased region" description="Basic and acidic residues" evidence="12">
    <location>
        <begin position="496"/>
        <end position="506"/>
    </location>
</feature>
<evidence type="ECO:0000256" key="11">
    <source>
        <dbReference type="RuleBase" id="RU361213"/>
    </source>
</evidence>
<dbReference type="PROSITE" id="PS01359">
    <property type="entry name" value="ZF_PHD_1"/>
    <property type="match status" value="1"/>
</dbReference>
<feature type="domain" description="PHD-type" evidence="13">
    <location>
        <begin position="610"/>
        <end position="661"/>
    </location>
</feature>
<dbReference type="GO" id="GO:0070210">
    <property type="term" value="C:Rpd3L-Expanded complex"/>
    <property type="evidence" value="ECO:0007669"/>
    <property type="project" value="TreeGrafter"/>
</dbReference>
<comment type="function">
    <text evidence="11">Component of an histone acetyltransferase complex.</text>
</comment>
<comment type="domain">
    <text evidence="11">The PHD-type zinc finger mediates the binding to H3K4me3.</text>
</comment>
<feature type="compositionally biased region" description="Low complexity" evidence="12">
    <location>
        <begin position="109"/>
        <end position="119"/>
    </location>
</feature>
<evidence type="ECO:0000256" key="8">
    <source>
        <dbReference type="PIRSR" id="PIRSR628651-50"/>
    </source>
</evidence>
<keyword evidence="15" id="KW-1185">Reference proteome</keyword>
<dbReference type="InterPro" id="IPR011011">
    <property type="entry name" value="Znf_FYVE_PHD"/>
</dbReference>
<evidence type="ECO:0000256" key="3">
    <source>
        <dbReference type="ARBA" id="ARBA00022723"/>
    </source>
</evidence>
<feature type="compositionally biased region" description="Low complexity" evidence="12">
    <location>
        <begin position="584"/>
        <end position="593"/>
    </location>
</feature>
<feature type="site" description="Histone H3K4me3 binding" evidence="8">
    <location>
        <position position="635"/>
    </location>
</feature>
<feature type="region of interest" description="Disordered" evidence="12">
    <location>
        <begin position="261"/>
        <end position="608"/>
    </location>
</feature>
<feature type="binding site" evidence="9">
    <location>
        <position position="613"/>
    </location>
    <ligand>
        <name>Zn(2+)</name>
        <dbReference type="ChEBI" id="CHEBI:29105"/>
        <label>1</label>
    </ligand>
</feature>
<keyword evidence="7 11" id="KW-0539">Nucleus</keyword>
<dbReference type="Gene3D" id="3.30.40.10">
    <property type="entry name" value="Zinc/RING finger domain, C3HC4 (zinc finger)"/>
    <property type="match status" value="1"/>
</dbReference>
<evidence type="ECO:0000313" key="15">
    <source>
        <dbReference type="Proteomes" id="UP000029964"/>
    </source>
</evidence>
<feature type="compositionally biased region" description="Basic and acidic residues" evidence="12">
    <location>
        <begin position="237"/>
        <end position="246"/>
    </location>
</feature>
<dbReference type="SMART" id="SM00249">
    <property type="entry name" value="PHD"/>
    <property type="match status" value="1"/>
</dbReference>
<dbReference type="Pfam" id="PF12998">
    <property type="entry name" value="ING"/>
    <property type="match status" value="1"/>
</dbReference>
<evidence type="ECO:0000259" key="13">
    <source>
        <dbReference type="PROSITE" id="PS50016"/>
    </source>
</evidence>
<feature type="region of interest" description="Disordered" evidence="12">
    <location>
        <begin position="225"/>
        <end position="248"/>
    </location>
</feature>
<feature type="binding site" evidence="9">
    <location>
        <position position="615"/>
    </location>
    <ligand>
        <name>Zn(2+)</name>
        <dbReference type="ChEBI" id="CHEBI:29105"/>
        <label>1</label>
    </ligand>
</feature>
<organism evidence="14 15">
    <name type="scientific">Hapsidospora chrysogenum (strain ATCC 11550 / CBS 779.69 / DSM 880 / IAM 14645 / JCM 23072 / IMI 49137)</name>
    <name type="common">Acremonium chrysogenum</name>
    <dbReference type="NCBI Taxonomy" id="857340"/>
    <lineage>
        <taxon>Eukaryota</taxon>
        <taxon>Fungi</taxon>
        <taxon>Dikarya</taxon>
        <taxon>Ascomycota</taxon>
        <taxon>Pezizomycotina</taxon>
        <taxon>Sordariomycetes</taxon>
        <taxon>Hypocreomycetidae</taxon>
        <taxon>Hypocreales</taxon>
        <taxon>Bionectriaceae</taxon>
        <taxon>Hapsidospora</taxon>
    </lineage>
</organism>
<comment type="caution">
    <text evidence="14">The sequence shown here is derived from an EMBL/GenBank/DDBJ whole genome shotgun (WGS) entry which is preliminary data.</text>
</comment>
<evidence type="ECO:0000256" key="12">
    <source>
        <dbReference type="SAM" id="MobiDB-lite"/>
    </source>
</evidence>
<feature type="compositionally biased region" description="Low complexity" evidence="12">
    <location>
        <begin position="461"/>
        <end position="474"/>
    </location>
</feature>
<evidence type="ECO:0000256" key="4">
    <source>
        <dbReference type="ARBA" id="ARBA00022771"/>
    </source>
</evidence>
<feature type="region of interest" description="Disordered" evidence="12">
    <location>
        <begin position="102"/>
        <end position="126"/>
    </location>
</feature>
<feature type="site" description="Histone H3K4me3 binding" evidence="8">
    <location>
        <position position="612"/>
    </location>
</feature>
<keyword evidence="5 9" id="KW-0862">Zinc</keyword>
<dbReference type="InterPro" id="IPR019786">
    <property type="entry name" value="Zinc_finger_PHD-type_CS"/>
</dbReference>
<feature type="site" description="Histone H3K4me3 binding" evidence="8">
    <location>
        <position position="623"/>
    </location>
</feature>
<dbReference type="AlphaFoldDB" id="A0A086TH01"/>
<dbReference type="GO" id="GO:0033698">
    <property type="term" value="C:Rpd3L complex"/>
    <property type="evidence" value="ECO:0007669"/>
    <property type="project" value="TreeGrafter"/>
</dbReference>
<keyword evidence="4 10" id="KW-0863">Zinc-finger</keyword>
<keyword evidence="6 11" id="KW-0156">Chromatin regulator</keyword>
<dbReference type="GO" id="GO:0006325">
    <property type="term" value="P:chromatin organization"/>
    <property type="evidence" value="ECO:0007669"/>
    <property type="project" value="UniProtKB-KW"/>
</dbReference>
<dbReference type="HOGENOM" id="CLU_006204_0_0_1"/>
<dbReference type="InterPro" id="IPR019787">
    <property type="entry name" value="Znf_PHD-finger"/>
</dbReference>
<feature type="binding site" evidence="9">
    <location>
        <position position="640"/>
    </location>
    <ligand>
        <name>Zn(2+)</name>
        <dbReference type="ChEBI" id="CHEBI:29105"/>
        <label>1</label>
    </ligand>
</feature>
<dbReference type="Gene3D" id="6.10.140.1740">
    <property type="match status" value="1"/>
</dbReference>
<dbReference type="Proteomes" id="UP000029964">
    <property type="component" value="Unassembled WGS sequence"/>
</dbReference>
<comment type="subunit">
    <text evidence="11">Component of an histone acetyltransferase complex. Interacts with H3K4me3 and to a lesser extent with H3K4me2.</text>
</comment>
<evidence type="ECO:0000313" key="14">
    <source>
        <dbReference type="EMBL" id="KFH48633.1"/>
    </source>
</evidence>
<dbReference type="EMBL" id="JPKY01000002">
    <property type="protein sequence ID" value="KFH48633.1"/>
    <property type="molecule type" value="Genomic_DNA"/>
</dbReference>
<name>A0A086TH01_HAPC1</name>
<evidence type="ECO:0000256" key="6">
    <source>
        <dbReference type="ARBA" id="ARBA00022853"/>
    </source>
</evidence>
<keyword evidence="3 9" id="KW-0479">Metal-binding</keyword>
<reference evidence="15" key="1">
    <citation type="journal article" date="2014" name="Genome Announc.">
        <title>Genome sequence and annotation of Acremonium chrysogenum, producer of the beta-lactam antibiotic cephalosporin C.</title>
        <authorList>
            <person name="Terfehr D."/>
            <person name="Dahlmann T.A."/>
            <person name="Specht T."/>
            <person name="Zadra I."/>
            <person name="Kuernsteiner H."/>
            <person name="Kueck U."/>
        </authorList>
    </citation>
    <scope>NUCLEOTIDE SEQUENCE [LARGE SCALE GENOMIC DNA]</scope>
    <source>
        <strain evidence="15">ATCC 11550 / CBS 779.69 / DSM 880 / IAM 14645 / JCM 23072 / IMI 49137</strain>
    </source>
</reference>
<feature type="compositionally biased region" description="Polar residues" evidence="12">
    <location>
        <begin position="436"/>
        <end position="460"/>
    </location>
</feature>
<protein>
    <recommendedName>
        <fullName evidence="11">Chromatin modification-related protein</fullName>
    </recommendedName>
</protein>
<proteinExistence type="inferred from homology"/>
<dbReference type="GO" id="GO:0008270">
    <property type="term" value="F:zinc ion binding"/>
    <property type="evidence" value="ECO:0007669"/>
    <property type="project" value="UniProtKB-KW"/>
</dbReference>
<feature type="compositionally biased region" description="Low complexity" evidence="12">
    <location>
        <begin position="1"/>
        <end position="11"/>
    </location>
</feature>
<feature type="region of interest" description="Disordered" evidence="12">
    <location>
        <begin position="1"/>
        <end position="50"/>
    </location>
</feature>
<evidence type="ECO:0000256" key="5">
    <source>
        <dbReference type="ARBA" id="ARBA00022833"/>
    </source>
</evidence>
<evidence type="ECO:0000256" key="2">
    <source>
        <dbReference type="ARBA" id="ARBA00010210"/>
    </source>
</evidence>
<dbReference type="InterPro" id="IPR024610">
    <property type="entry name" value="ING_N_histone-binding"/>
</dbReference>
<dbReference type="PANTHER" id="PTHR10333:SF42">
    <property type="entry name" value="INHIBITOR OF GROWTH PROTEIN 5"/>
    <property type="match status" value="1"/>
</dbReference>
<feature type="compositionally biased region" description="Low complexity" evidence="12">
    <location>
        <begin position="26"/>
        <end position="39"/>
    </location>
</feature>
<feature type="compositionally biased region" description="Basic and acidic residues" evidence="12">
    <location>
        <begin position="516"/>
        <end position="531"/>
    </location>
</feature>
<sequence length="672" mass="71040">MKSAKAPSADASSHRRSQPLRQTRTNPPRSSANPARPAAGRQEPPGDQPIDIFPAITFFADTLTALPKELVRQFTLLREVDAKICAPEEQLFELVGAALETTSAEKRSSNGTASANSNAPTLAPMSAPINSNAAALSNNGDLPPMSTADTAIAGLTHDQLILRRRQLFRQISFKIQEILVALEEKNHVIGAANEHLQHQMTRIEDVWPYLENEFSDEAKWGSTTHWAYPENRTGKPTHAERARRDGAATISAAAQAIADEAAARSDARKQALQAKKNNRNNNHQESDFDDPDHRGNKGEGGKKSGQSKVRKTTENSGVGLGISTTANGNPPQKKRKVENATNGGGQRERATSSALGSNTSKAKALGASETSGAEGAKKRKALPSGSGQAKKSRNAMSPSVASSPVIPPLPEPKGQARASPAPSSTPRPTTSRARGNSIQSASDSARSRPPTATSAPTKTNGAQSAAGGEPAAAATSTPRAGSDSRSVKEASVPIKGEAKKEAEKTDAGAPIPQTTTKKETKAEGHERRKSESIPPGQLPPTVTTKSGRASKPSTPALATFQEAARSRPTRSLDSSRKNHKKGGAAAQALAPPTADDDMTSGEGDIDADEPTYCYCNGVSYGEMVACDSDECEREWFHLACVGLKVAPAENSTWYCEDCKKRLKIGNQKGNGR</sequence>
<evidence type="ECO:0000256" key="7">
    <source>
        <dbReference type="ARBA" id="ARBA00023242"/>
    </source>
</evidence>
<feature type="binding site" evidence="9">
    <location>
        <position position="655"/>
    </location>
    <ligand>
        <name>Zn(2+)</name>
        <dbReference type="ChEBI" id="CHEBI:29105"/>
        <label>2</label>
    </ligand>
</feature>
<comment type="similarity">
    <text evidence="2 11">Belongs to the ING family.</text>
</comment>
<feature type="site" description="Histone H3K4me3 binding" evidence="8">
    <location>
        <position position="627"/>
    </location>
</feature>
<feature type="compositionally biased region" description="Low complexity" evidence="12">
    <location>
        <begin position="416"/>
        <end position="434"/>
    </location>
</feature>
<gene>
    <name evidence="14" type="ORF">ACRE_005240</name>
</gene>
<accession>A0A086TH01</accession>
<dbReference type="PANTHER" id="PTHR10333">
    <property type="entry name" value="INHIBITOR OF GROWTH PROTEIN"/>
    <property type="match status" value="1"/>
</dbReference>
<evidence type="ECO:0000256" key="10">
    <source>
        <dbReference type="PROSITE-ProRule" id="PRU00146"/>
    </source>
</evidence>
<dbReference type="SMART" id="SM01408">
    <property type="entry name" value="ING"/>
    <property type="match status" value="1"/>
</dbReference>
<feature type="compositionally biased region" description="Acidic residues" evidence="12">
    <location>
        <begin position="594"/>
        <end position="608"/>
    </location>
</feature>
<feature type="compositionally biased region" description="Polar residues" evidence="12">
    <location>
        <begin position="351"/>
        <end position="361"/>
    </location>
</feature>
<feature type="binding site" evidence="9">
    <location>
        <position position="658"/>
    </location>
    <ligand>
        <name>Zn(2+)</name>
        <dbReference type="ChEBI" id="CHEBI:29105"/>
        <label>2</label>
    </ligand>
</feature>